<dbReference type="Proteomes" id="UP000807469">
    <property type="component" value="Unassembled WGS sequence"/>
</dbReference>
<dbReference type="Gene3D" id="3.60.130.30">
    <property type="match status" value="1"/>
</dbReference>
<reference evidence="1" key="1">
    <citation type="submission" date="2020-11" db="EMBL/GenBank/DDBJ databases">
        <authorList>
            <consortium name="DOE Joint Genome Institute"/>
            <person name="Ahrendt S."/>
            <person name="Riley R."/>
            <person name="Andreopoulos W."/>
            <person name="Labutti K."/>
            <person name="Pangilinan J."/>
            <person name="Ruiz-Duenas F.J."/>
            <person name="Barrasa J.M."/>
            <person name="Sanchez-Garcia M."/>
            <person name="Camarero S."/>
            <person name="Miyauchi S."/>
            <person name="Serrano A."/>
            <person name="Linde D."/>
            <person name="Babiker R."/>
            <person name="Drula E."/>
            <person name="Ayuso-Fernandez I."/>
            <person name="Pacheco R."/>
            <person name="Padilla G."/>
            <person name="Ferreira P."/>
            <person name="Barriuso J."/>
            <person name="Kellner H."/>
            <person name="Castanera R."/>
            <person name="Alfaro M."/>
            <person name="Ramirez L."/>
            <person name="Pisabarro A.G."/>
            <person name="Kuo A."/>
            <person name="Tritt A."/>
            <person name="Lipzen A."/>
            <person name="He G."/>
            <person name="Yan M."/>
            <person name="Ng V."/>
            <person name="Cullen D."/>
            <person name="Martin F."/>
            <person name="Rosso M.-N."/>
            <person name="Henrissat B."/>
            <person name="Hibbett D."/>
            <person name="Martinez A.T."/>
            <person name="Grigoriev I.V."/>
        </authorList>
    </citation>
    <scope>NUCLEOTIDE SEQUENCE</scope>
    <source>
        <strain evidence="1">CIRM-BRFM 674</strain>
    </source>
</reference>
<organism evidence="1 2">
    <name type="scientific">Pholiota conissans</name>
    <dbReference type="NCBI Taxonomy" id="109636"/>
    <lineage>
        <taxon>Eukaryota</taxon>
        <taxon>Fungi</taxon>
        <taxon>Dikarya</taxon>
        <taxon>Basidiomycota</taxon>
        <taxon>Agaricomycotina</taxon>
        <taxon>Agaricomycetes</taxon>
        <taxon>Agaricomycetidae</taxon>
        <taxon>Agaricales</taxon>
        <taxon>Agaricineae</taxon>
        <taxon>Strophariaceae</taxon>
        <taxon>Pholiota</taxon>
    </lineage>
</organism>
<dbReference type="EMBL" id="MU155688">
    <property type="protein sequence ID" value="KAF9471426.1"/>
    <property type="molecule type" value="Genomic_DNA"/>
</dbReference>
<sequence length="298" mass="32850">MPARRPLIITDSENRIIAAFVCPPDGDDWDAVKKGAEDAILDAHKKCTFPANASSHRRGKFFVLNKRISHGGGQKCPGNIYNEKTNASTLANFAANENISRIAGHASASFATWAPNLYTYCEGGFEKLLEKDASLHRNFENSVWASFAVNFGPRTVCRRHRDAANLPFGWCGITALGDFNATHGGHLILWELGIAVEFPSGSTALIPSAAITHSNVPIARHETRYSFTQFTAGGLFRWVDQGFQSTEKYTENLSAHEQAKDLKRQQERCKLALSLFSTLSSIRDHQSARNSLISPDVL</sequence>
<evidence type="ECO:0000313" key="2">
    <source>
        <dbReference type="Proteomes" id="UP000807469"/>
    </source>
</evidence>
<dbReference type="AlphaFoldDB" id="A0A9P6CLP9"/>
<accession>A0A9P6CLP9</accession>
<keyword evidence="2" id="KW-1185">Reference proteome</keyword>
<comment type="caution">
    <text evidence="1">The sequence shown here is derived from an EMBL/GenBank/DDBJ whole genome shotgun (WGS) entry which is preliminary data.</text>
</comment>
<dbReference type="OrthoDB" id="3202607at2759"/>
<evidence type="ECO:0000313" key="1">
    <source>
        <dbReference type="EMBL" id="KAF9471426.1"/>
    </source>
</evidence>
<name>A0A9P6CLP9_9AGAR</name>
<gene>
    <name evidence="1" type="ORF">BDN70DRAFT_820016</name>
</gene>
<proteinExistence type="predicted"/>
<protein>
    <submittedName>
        <fullName evidence="1">Uncharacterized protein</fullName>
    </submittedName>
</protein>